<evidence type="ECO:0000259" key="16">
    <source>
        <dbReference type="PROSITE" id="PS50158"/>
    </source>
</evidence>
<dbReference type="SMART" id="SM00343">
    <property type="entry name" value="ZnF_C2HC"/>
    <property type="match status" value="1"/>
</dbReference>
<proteinExistence type="predicted"/>
<feature type="domain" description="RRM" evidence="15">
    <location>
        <begin position="30"/>
        <end position="108"/>
    </location>
</feature>
<keyword evidence="7" id="KW-0862">Zinc</keyword>
<comment type="subcellular location">
    <subcellularLocation>
        <location evidence="1">Nucleus</location>
    </subcellularLocation>
</comment>
<dbReference type="PROSITE" id="PS50102">
    <property type="entry name" value="RRM"/>
    <property type="match status" value="1"/>
</dbReference>
<evidence type="ECO:0000256" key="2">
    <source>
        <dbReference type="ARBA" id="ARBA00015428"/>
    </source>
</evidence>
<evidence type="ECO:0000256" key="14">
    <source>
        <dbReference type="SAM" id="MobiDB-lite"/>
    </source>
</evidence>
<dbReference type="Gene3D" id="3.30.70.330">
    <property type="match status" value="1"/>
</dbReference>
<evidence type="ECO:0000256" key="4">
    <source>
        <dbReference type="ARBA" id="ARBA00022723"/>
    </source>
</evidence>
<feature type="compositionally biased region" description="Acidic residues" evidence="14">
    <location>
        <begin position="224"/>
        <end position="233"/>
    </location>
</feature>
<dbReference type="SUPFAM" id="SSF54928">
    <property type="entry name" value="RNA-binding domain, RBD"/>
    <property type="match status" value="1"/>
</dbReference>
<dbReference type="InterPro" id="IPR000504">
    <property type="entry name" value="RRM_dom"/>
</dbReference>
<evidence type="ECO:0000256" key="11">
    <source>
        <dbReference type="ARBA" id="ARBA00032031"/>
    </source>
</evidence>
<evidence type="ECO:0000256" key="3">
    <source>
        <dbReference type="ARBA" id="ARBA00022664"/>
    </source>
</evidence>
<dbReference type="GeneID" id="36335749"/>
<dbReference type="GO" id="GO:0005689">
    <property type="term" value="C:U12-type spliceosomal complex"/>
    <property type="evidence" value="ECO:0007669"/>
    <property type="project" value="InterPro"/>
</dbReference>
<feature type="compositionally biased region" description="Polar residues" evidence="14">
    <location>
        <begin position="194"/>
        <end position="209"/>
    </location>
</feature>
<evidence type="ECO:0000313" key="18">
    <source>
        <dbReference type="Proteomes" id="UP000019149"/>
    </source>
</evidence>
<dbReference type="SMART" id="SM00361">
    <property type="entry name" value="RRM_1"/>
    <property type="match status" value="1"/>
</dbReference>
<dbReference type="OrthoDB" id="267048at2759"/>
<dbReference type="GO" id="GO:0008270">
    <property type="term" value="F:zinc ion binding"/>
    <property type="evidence" value="ECO:0007669"/>
    <property type="project" value="UniProtKB-KW"/>
</dbReference>
<comment type="caution">
    <text evidence="17">The sequence shown here is derived from an EMBL/GenBank/DDBJ whole genome shotgun (WGS) entry which is preliminary data.</text>
</comment>
<dbReference type="PROSITE" id="PS50158">
    <property type="entry name" value="ZF_CCHC"/>
    <property type="match status" value="1"/>
</dbReference>
<dbReference type="PANTHER" id="PTHR46259:SF1">
    <property type="entry name" value="ZINC FINGER CCHC-TYPE AND RNA-BINDING MOTIF-CONTAINING PROTEIN 1"/>
    <property type="match status" value="1"/>
</dbReference>
<dbReference type="SMART" id="SM00360">
    <property type="entry name" value="RRM"/>
    <property type="match status" value="1"/>
</dbReference>
<keyword evidence="18" id="KW-1185">Reference proteome</keyword>
<evidence type="ECO:0000256" key="10">
    <source>
        <dbReference type="ARBA" id="ARBA00023242"/>
    </source>
</evidence>
<dbReference type="KEGG" id="egl:EGR_00034"/>
<keyword evidence="8 13" id="KW-0694">RNA-binding</keyword>
<dbReference type="Proteomes" id="UP000019149">
    <property type="component" value="Unassembled WGS sequence"/>
</dbReference>
<dbReference type="OMA" id="PTMIKIS"/>
<accession>W6USY9</accession>
<reference evidence="17 18" key="1">
    <citation type="journal article" date="2013" name="Nat. Genet.">
        <title>The genome of the hydatid tapeworm Echinococcus granulosus.</title>
        <authorList>
            <person name="Zheng H."/>
            <person name="Zhang W."/>
            <person name="Zhang L."/>
            <person name="Zhang Z."/>
            <person name="Li J."/>
            <person name="Lu G."/>
            <person name="Zhu Y."/>
            <person name="Wang Y."/>
            <person name="Huang Y."/>
            <person name="Liu J."/>
            <person name="Kang H."/>
            <person name="Chen J."/>
            <person name="Wang L."/>
            <person name="Chen A."/>
            <person name="Yu S."/>
            <person name="Gao Z."/>
            <person name="Jin L."/>
            <person name="Gu W."/>
            <person name="Wang Z."/>
            <person name="Zhao L."/>
            <person name="Shi B."/>
            <person name="Wen H."/>
            <person name="Lin R."/>
            <person name="Jones M.K."/>
            <person name="Brejova B."/>
            <person name="Vinar T."/>
            <person name="Zhao G."/>
            <person name="McManus D.P."/>
            <person name="Chen Z."/>
            <person name="Zhou Y."/>
            <person name="Wang S."/>
        </authorList>
    </citation>
    <scope>NUCLEOTIDE SEQUENCE [LARGE SCALE GENOMIC DNA]</scope>
</reference>
<dbReference type="InterPro" id="IPR012677">
    <property type="entry name" value="Nucleotide-bd_a/b_plait_sf"/>
</dbReference>
<keyword evidence="4" id="KW-0479">Metal-binding</keyword>
<evidence type="ECO:0000256" key="12">
    <source>
        <dbReference type="PROSITE-ProRule" id="PRU00047"/>
    </source>
</evidence>
<evidence type="ECO:0000256" key="5">
    <source>
        <dbReference type="ARBA" id="ARBA00022728"/>
    </source>
</evidence>
<keyword evidence="5" id="KW-0747">Spliceosome</keyword>
<dbReference type="InterPro" id="IPR044598">
    <property type="entry name" value="ZCRB1"/>
</dbReference>
<organism evidence="17 18">
    <name type="scientific">Echinococcus granulosus</name>
    <name type="common">Hydatid tapeworm</name>
    <dbReference type="NCBI Taxonomy" id="6210"/>
    <lineage>
        <taxon>Eukaryota</taxon>
        <taxon>Metazoa</taxon>
        <taxon>Spiralia</taxon>
        <taxon>Lophotrochozoa</taxon>
        <taxon>Platyhelminthes</taxon>
        <taxon>Cestoda</taxon>
        <taxon>Eucestoda</taxon>
        <taxon>Cyclophyllidea</taxon>
        <taxon>Taeniidae</taxon>
        <taxon>Echinococcus</taxon>
        <taxon>Echinococcus granulosus group</taxon>
    </lineage>
</organism>
<dbReference type="SUPFAM" id="SSF57756">
    <property type="entry name" value="Retrovirus zinc finger-like domains"/>
    <property type="match status" value="1"/>
</dbReference>
<feature type="region of interest" description="Disordered" evidence="14">
    <location>
        <begin position="151"/>
        <end position="233"/>
    </location>
</feature>
<evidence type="ECO:0000256" key="1">
    <source>
        <dbReference type="ARBA" id="ARBA00004123"/>
    </source>
</evidence>
<evidence type="ECO:0000259" key="15">
    <source>
        <dbReference type="PROSITE" id="PS50102"/>
    </source>
</evidence>
<evidence type="ECO:0000256" key="13">
    <source>
        <dbReference type="PROSITE-ProRule" id="PRU00176"/>
    </source>
</evidence>
<evidence type="ECO:0000256" key="7">
    <source>
        <dbReference type="ARBA" id="ARBA00022833"/>
    </source>
</evidence>
<keyword evidence="10" id="KW-0539">Nucleus</keyword>
<evidence type="ECO:0000256" key="6">
    <source>
        <dbReference type="ARBA" id="ARBA00022771"/>
    </source>
</evidence>
<dbReference type="InterPro" id="IPR003954">
    <property type="entry name" value="RRM_euk-type"/>
</dbReference>
<name>W6USY9_ECHGR</name>
<dbReference type="Gene3D" id="4.10.60.10">
    <property type="entry name" value="Zinc finger, CCHC-type"/>
    <property type="match status" value="1"/>
</dbReference>
<sequence>MLVFGCGPVTAYLSNQRMKGATSKLAPSKSTVYISNVPFSLTNSDLHKLLERYGQITRVTILKDKLTRRSKGVAFVLFLCVEDAQQCVRCLNGSEMFGRHIKASIAVDNGRAAEFIRHREYPDKSRCYECGENGHLSYTCPNNVLGARVRPRNKRTERKTQQASSRPVASDEQELLEHEDDALDGQDDVDTWSAAVNFSRSLTNSTASGSPPRKSRRIRRDSYFSDEESFENA</sequence>
<evidence type="ECO:0000256" key="8">
    <source>
        <dbReference type="ARBA" id="ARBA00022884"/>
    </source>
</evidence>
<keyword evidence="9" id="KW-0508">mRNA splicing</keyword>
<keyword evidence="6 12" id="KW-0863">Zinc-finger</keyword>
<dbReference type="PANTHER" id="PTHR46259">
    <property type="entry name" value="ZINC FINGER CCHC-TYPE AND RNA-BINDING MOTIF-CONTAINING PROTEIN 1"/>
    <property type="match status" value="1"/>
</dbReference>
<evidence type="ECO:0000313" key="17">
    <source>
        <dbReference type="EMBL" id="EUB64765.1"/>
    </source>
</evidence>
<dbReference type="RefSeq" id="XP_024355961.1">
    <property type="nucleotide sequence ID" value="XM_024489283.1"/>
</dbReference>
<keyword evidence="3" id="KW-0507">mRNA processing</keyword>
<protein>
    <recommendedName>
        <fullName evidence="2">Zinc finger CCHC-type and RNA-binding motif-containing protein 1</fullName>
    </recommendedName>
    <alternativeName>
        <fullName evidence="11">U11/U12 small nuclear ribonucleoprotein 31 kDa protein</fullName>
    </alternativeName>
</protein>
<dbReference type="GO" id="GO:0003723">
    <property type="term" value="F:RNA binding"/>
    <property type="evidence" value="ECO:0007669"/>
    <property type="project" value="UniProtKB-UniRule"/>
</dbReference>
<feature type="compositionally biased region" description="Acidic residues" evidence="14">
    <location>
        <begin position="171"/>
        <end position="190"/>
    </location>
</feature>
<dbReference type="AlphaFoldDB" id="W6USY9"/>
<dbReference type="InterPro" id="IPR034219">
    <property type="entry name" value="ZCRB1_RRM"/>
</dbReference>
<dbReference type="InterPro" id="IPR036875">
    <property type="entry name" value="Znf_CCHC_sf"/>
</dbReference>
<dbReference type="CDD" id="cd12393">
    <property type="entry name" value="RRM_ZCRB1"/>
    <property type="match status" value="1"/>
</dbReference>
<feature type="domain" description="CCHC-type" evidence="16">
    <location>
        <begin position="126"/>
        <end position="142"/>
    </location>
</feature>
<gene>
    <name evidence="17" type="ORF">EGR_00034</name>
</gene>
<dbReference type="STRING" id="6210.W6USY9"/>
<dbReference type="EMBL" id="APAU02000001">
    <property type="protein sequence ID" value="EUB64765.1"/>
    <property type="molecule type" value="Genomic_DNA"/>
</dbReference>
<dbReference type="GO" id="GO:0000398">
    <property type="term" value="P:mRNA splicing, via spliceosome"/>
    <property type="evidence" value="ECO:0007669"/>
    <property type="project" value="InterPro"/>
</dbReference>
<dbReference type="Pfam" id="PF00076">
    <property type="entry name" value="RRM_1"/>
    <property type="match status" value="1"/>
</dbReference>
<evidence type="ECO:0000256" key="9">
    <source>
        <dbReference type="ARBA" id="ARBA00023187"/>
    </source>
</evidence>
<dbReference type="InterPro" id="IPR001878">
    <property type="entry name" value="Znf_CCHC"/>
</dbReference>
<dbReference type="InterPro" id="IPR035979">
    <property type="entry name" value="RBD_domain_sf"/>
</dbReference>
<dbReference type="CTD" id="36335749"/>